<evidence type="ECO:0000256" key="5">
    <source>
        <dbReference type="ARBA" id="ARBA00022840"/>
    </source>
</evidence>
<keyword evidence="6" id="KW-0119">Carbohydrate metabolism</keyword>
<evidence type="ECO:0000256" key="10">
    <source>
        <dbReference type="ARBA" id="ARBA00039095"/>
    </source>
</evidence>
<dbReference type="Pfam" id="PF17042">
    <property type="entry name" value="NBD_C"/>
    <property type="match status" value="1"/>
</dbReference>
<feature type="domain" description="Four-carbon acid sugar kinase nucleotide binding" evidence="14">
    <location>
        <begin position="260"/>
        <end position="417"/>
    </location>
</feature>
<keyword evidence="2" id="KW-0808">Transferase</keyword>
<dbReference type="STRING" id="1472378.AU381_23210"/>
<keyword evidence="4" id="KW-0418">Kinase</keyword>
<evidence type="ECO:0000313" key="16">
    <source>
        <dbReference type="Proteomes" id="UP000094025"/>
    </source>
</evidence>
<evidence type="ECO:0000256" key="8">
    <source>
        <dbReference type="ARBA" id="ARBA00036346"/>
    </source>
</evidence>
<proteinExistence type="inferred from homology"/>
<protein>
    <recommendedName>
        <fullName evidence="11">3-oxo-tetronate kinase</fullName>
        <ecNumber evidence="10">2.7.1.217</ecNumber>
    </recommendedName>
    <alternativeName>
        <fullName evidence="12">3-dehydrotetronate 4-kinase</fullName>
    </alternativeName>
</protein>
<evidence type="ECO:0000259" key="14">
    <source>
        <dbReference type="Pfam" id="PF17042"/>
    </source>
</evidence>
<name>A0A178XUK5_9HYPH</name>
<dbReference type="InterPro" id="IPR031475">
    <property type="entry name" value="NBD_C"/>
</dbReference>
<dbReference type="InterPro" id="IPR050007">
    <property type="entry name" value="OtnK"/>
</dbReference>
<dbReference type="Pfam" id="PF07005">
    <property type="entry name" value="SBD_N"/>
    <property type="match status" value="1"/>
</dbReference>
<evidence type="ECO:0000256" key="11">
    <source>
        <dbReference type="ARBA" id="ARBA00039461"/>
    </source>
</evidence>
<organism evidence="15 16">
    <name type="scientific">Sinorhizobium glycinis</name>
    <dbReference type="NCBI Taxonomy" id="1472378"/>
    <lineage>
        <taxon>Bacteria</taxon>
        <taxon>Pseudomonadati</taxon>
        <taxon>Pseudomonadota</taxon>
        <taxon>Alphaproteobacteria</taxon>
        <taxon>Hyphomicrobiales</taxon>
        <taxon>Rhizobiaceae</taxon>
        <taxon>Sinorhizobium/Ensifer group</taxon>
        <taxon>Sinorhizobium</taxon>
    </lineage>
</organism>
<comment type="catalytic activity">
    <reaction evidence="7">
        <text>3-dehydro-L-erythronate + ATP = 3-dehydro-4-O-phospho-L-erythronate + ADP + H(+)</text>
        <dbReference type="Rhea" id="RHEA:52552"/>
        <dbReference type="ChEBI" id="CHEBI:15378"/>
        <dbReference type="ChEBI" id="CHEBI:30616"/>
        <dbReference type="ChEBI" id="CHEBI:136592"/>
        <dbReference type="ChEBI" id="CHEBI:136670"/>
        <dbReference type="ChEBI" id="CHEBI:456216"/>
        <dbReference type="EC" id="2.7.1.217"/>
    </reaction>
</comment>
<dbReference type="AlphaFoldDB" id="A0A178XUK5"/>
<evidence type="ECO:0000256" key="12">
    <source>
        <dbReference type="ARBA" id="ARBA00041377"/>
    </source>
</evidence>
<gene>
    <name evidence="15" type="ORF">AU381_23210</name>
</gene>
<evidence type="ECO:0000256" key="9">
    <source>
        <dbReference type="ARBA" id="ARBA00037335"/>
    </source>
</evidence>
<evidence type="ECO:0000313" key="15">
    <source>
        <dbReference type="EMBL" id="OAP38473.1"/>
    </source>
</evidence>
<keyword evidence="3" id="KW-0547">Nucleotide-binding</keyword>
<evidence type="ECO:0000256" key="2">
    <source>
        <dbReference type="ARBA" id="ARBA00022679"/>
    </source>
</evidence>
<evidence type="ECO:0000256" key="6">
    <source>
        <dbReference type="ARBA" id="ARBA00023277"/>
    </source>
</evidence>
<dbReference type="InterPro" id="IPR037051">
    <property type="entry name" value="4-carb_acid_sugar_kinase_N_sf"/>
</dbReference>
<dbReference type="GO" id="GO:0016301">
    <property type="term" value="F:kinase activity"/>
    <property type="evidence" value="ECO:0007669"/>
    <property type="project" value="UniProtKB-KW"/>
</dbReference>
<sequence length="424" mass="44411">MAKNRKLLIGCVADDFTGATDVAGIFAKSGMKTTVLIDVPDEGLEIDADAIVVALKTRTIDPSDAVAQSLAALRWLQHRGAAKFYFKYCSTFDSTERGNIGPVLDAMLAELGGDFTTACPAFPANARTIYKSNLFVGDIPLSESGMKNHPLTPMTDSNLVRVLAPQTSQKVAGCYHETVKQGVDAVRAWVSKARASGYGVAVLDAMEDADLEVIAAAFDDAPLLTGASGLAYGLARTMFEGGAAAAREPEPSTLPGGSRAVISGSCSTATNGQVEKMLQDHEGFRIDVEQLATGQDVVKEALDWAKGRLGQKPVLFYATAAPDQVKANQVKFGVAEAGTMVEGALSKIAKQLIDRGVSELIVAGGETSGAVVKSLGIKQLDIGNEIAPGVPWVSSPTAAGRISLALKSGNFGAPDFFVQAWDKL</sequence>
<dbReference type="SUPFAM" id="SSF142764">
    <property type="entry name" value="YgbK-like"/>
    <property type="match status" value="1"/>
</dbReference>
<evidence type="ECO:0000256" key="7">
    <source>
        <dbReference type="ARBA" id="ARBA00035898"/>
    </source>
</evidence>
<dbReference type="InterPro" id="IPR010737">
    <property type="entry name" value="4-carb_acid_sugar_kinase_N"/>
</dbReference>
<dbReference type="EC" id="2.7.1.217" evidence="10"/>
<dbReference type="Gene3D" id="3.40.980.20">
    <property type="entry name" value="Four-carbon acid sugar kinase, nucleotide binding domain"/>
    <property type="match status" value="1"/>
</dbReference>
<evidence type="ECO:0000259" key="13">
    <source>
        <dbReference type="Pfam" id="PF07005"/>
    </source>
</evidence>
<dbReference type="GO" id="GO:0005524">
    <property type="term" value="F:ATP binding"/>
    <property type="evidence" value="ECO:0007669"/>
    <property type="project" value="UniProtKB-KW"/>
</dbReference>
<comment type="function">
    <text evidence="9">Catalyzes the ATP-dependent phosphorylation of 3-oxo-tetronate to 3-oxo-tetronate 4-phosphate.</text>
</comment>
<accession>A0A178XUK5</accession>
<dbReference type="NCBIfam" id="NF043035">
    <property type="entry name" value="OxoTetrKin"/>
    <property type="match status" value="1"/>
</dbReference>
<dbReference type="OrthoDB" id="191465at2"/>
<keyword evidence="16" id="KW-1185">Reference proteome</keyword>
<dbReference type="InterPro" id="IPR042213">
    <property type="entry name" value="NBD_C_sf"/>
</dbReference>
<feature type="domain" description="Four-carbon acid sugar kinase N-terminal" evidence="13">
    <location>
        <begin position="9"/>
        <end position="234"/>
    </location>
</feature>
<comment type="similarity">
    <text evidence="1">Belongs to the four-carbon acid sugar kinase family.</text>
</comment>
<reference evidence="15 16" key="1">
    <citation type="journal article" date="2016" name="Int. J. Syst. Evol. Microbiol.">
        <title>Ensifer glycinis sp. nov., an novel rhizobial species associated with Glycine spp.</title>
        <authorList>
            <person name="Yan H."/>
            <person name="Yan J."/>
            <person name="Sui X.H."/>
            <person name="Wang E.T."/>
            <person name="Chen W.X."/>
            <person name="Zhang X.X."/>
            <person name="Chen W.F."/>
        </authorList>
    </citation>
    <scope>NUCLEOTIDE SEQUENCE [LARGE SCALE GENOMIC DNA]</scope>
    <source>
        <strain evidence="15 16">CCBAU 23380</strain>
    </source>
</reference>
<evidence type="ECO:0000256" key="4">
    <source>
        <dbReference type="ARBA" id="ARBA00022777"/>
    </source>
</evidence>
<keyword evidence="5" id="KW-0067">ATP-binding</keyword>
<evidence type="ECO:0000256" key="3">
    <source>
        <dbReference type="ARBA" id="ARBA00022741"/>
    </source>
</evidence>
<comment type="catalytic activity">
    <reaction evidence="8">
        <text>3-dehydro-D-erythronate + ATP = 3-dehydro-4-O-phospho-D-erythronate + ADP + H(+)</text>
        <dbReference type="Rhea" id="RHEA:52556"/>
        <dbReference type="ChEBI" id="CHEBI:15378"/>
        <dbReference type="ChEBI" id="CHEBI:30616"/>
        <dbReference type="ChEBI" id="CHEBI:57958"/>
        <dbReference type="ChEBI" id="CHEBI:136593"/>
        <dbReference type="ChEBI" id="CHEBI:456216"/>
        <dbReference type="EC" id="2.7.1.217"/>
    </reaction>
</comment>
<dbReference type="EMBL" id="LPUX01000061">
    <property type="protein sequence ID" value="OAP38473.1"/>
    <property type="molecule type" value="Genomic_DNA"/>
</dbReference>
<dbReference type="Gene3D" id="3.40.50.10840">
    <property type="entry name" value="Putative sugar-binding, N-terminal domain"/>
    <property type="match status" value="1"/>
</dbReference>
<evidence type="ECO:0000256" key="1">
    <source>
        <dbReference type="ARBA" id="ARBA00005715"/>
    </source>
</evidence>
<comment type="caution">
    <text evidence="15">The sequence shown here is derived from an EMBL/GenBank/DDBJ whole genome shotgun (WGS) entry which is preliminary data.</text>
</comment>
<dbReference type="RefSeq" id="WP_064243011.1">
    <property type="nucleotide sequence ID" value="NZ_LPUX01000061.1"/>
</dbReference>
<dbReference type="Proteomes" id="UP000094025">
    <property type="component" value="Unassembled WGS sequence"/>
</dbReference>